<comment type="subcellular location">
    <subcellularLocation>
        <location evidence="1">Nucleus envelope</location>
    </subcellularLocation>
</comment>
<dbReference type="GO" id="GO:0005635">
    <property type="term" value="C:nuclear envelope"/>
    <property type="evidence" value="ECO:0007669"/>
    <property type="project" value="UniProtKB-SubCell"/>
</dbReference>
<dbReference type="InterPro" id="IPR026694">
    <property type="entry name" value="CUSTOS"/>
</dbReference>
<dbReference type="GO" id="GO:0060061">
    <property type="term" value="P:Spemann organizer formation"/>
    <property type="evidence" value="ECO:0007669"/>
    <property type="project" value="TreeGrafter"/>
</dbReference>
<feature type="compositionally biased region" description="Basic residues" evidence="7">
    <location>
        <begin position="232"/>
        <end position="241"/>
    </location>
</feature>
<sequence>MLCDRTTAPGMLCDRTTAPGMLRGRTTAPSVSRACKMAAPRGGSGPDSDSGSDSDSGGEAAARFREAAWDCPALAAARAEPHSGGFRKDRLQPKDQPSLRREAIGHQEGDNELRTTPEFRAHVAKKLGTMLDSFITVLKDSSGPSQTSLAQSDSEDDGFRLFSSSVPGDCGKPEPCPAARRRRPVSSSDTDSDQEWQRCQEAAVSAADILKQSAFPALSQDQSQGSAEPNQKKKKKKKKIRRENNIQEKIIDPAECDQICTDLPRLVSANGQQERQNSNHRENSVLPGAVKKKKKKKKKE</sequence>
<comment type="similarity">
    <text evidence="2">Belongs to the CUSTOS family.</text>
</comment>
<keyword evidence="5" id="KW-0879">Wnt signaling pathway</keyword>
<dbReference type="PANTHER" id="PTHR14482">
    <property type="entry name" value="CHROMOSOME 12 ORF 43 HOMOLOG"/>
    <property type="match status" value="1"/>
</dbReference>
<dbReference type="GO" id="GO:0016055">
    <property type="term" value="P:Wnt signaling pathway"/>
    <property type="evidence" value="ECO:0007669"/>
    <property type="project" value="UniProtKB-KW"/>
</dbReference>
<reference evidence="8" key="2">
    <citation type="submission" date="2025-09" db="UniProtKB">
        <authorList>
            <consortium name="Ensembl"/>
        </authorList>
    </citation>
    <scope>IDENTIFICATION</scope>
</reference>
<feature type="region of interest" description="Disordered" evidence="7">
    <location>
        <begin position="75"/>
        <end position="117"/>
    </location>
</feature>
<evidence type="ECO:0000256" key="4">
    <source>
        <dbReference type="ARBA" id="ARBA00022473"/>
    </source>
</evidence>
<organism evidence="8 9">
    <name type="scientific">Junco hyemalis</name>
    <name type="common">Dark-eyed junco</name>
    <dbReference type="NCBI Taxonomy" id="40217"/>
    <lineage>
        <taxon>Eukaryota</taxon>
        <taxon>Metazoa</taxon>
        <taxon>Chordata</taxon>
        <taxon>Craniata</taxon>
        <taxon>Vertebrata</taxon>
        <taxon>Euteleostomi</taxon>
        <taxon>Archelosauria</taxon>
        <taxon>Archosauria</taxon>
        <taxon>Dinosauria</taxon>
        <taxon>Saurischia</taxon>
        <taxon>Theropoda</taxon>
        <taxon>Coelurosauria</taxon>
        <taxon>Aves</taxon>
        <taxon>Neognathae</taxon>
        <taxon>Neoaves</taxon>
        <taxon>Telluraves</taxon>
        <taxon>Australaves</taxon>
        <taxon>Passeriformes</taxon>
        <taxon>Passerellidae</taxon>
        <taxon>Junco</taxon>
    </lineage>
</organism>
<dbReference type="AlphaFoldDB" id="A0A8C5NN85"/>
<dbReference type="Proteomes" id="UP000694408">
    <property type="component" value="Unplaced"/>
</dbReference>
<dbReference type="PANTHER" id="PTHR14482:SF0">
    <property type="entry name" value="PROTEIN CUSTOS"/>
    <property type="match status" value="1"/>
</dbReference>
<reference evidence="8" key="1">
    <citation type="submission" date="2025-08" db="UniProtKB">
        <authorList>
            <consortium name="Ensembl"/>
        </authorList>
    </citation>
    <scope>IDENTIFICATION</scope>
</reference>
<evidence type="ECO:0000256" key="2">
    <source>
        <dbReference type="ARBA" id="ARBA00008632"/>
    </source>
</evidence>
<dbReference type="OMA" id="WDCTALA"/>
<feature type="compositionally biased region" description="Polar residues" evidence="7">
    <location>
        <begin position="219"/>
        <end position="229"/>
    </location>
</feature>
<feature type="region of interest" description="Disordered" evidence="7">
    <location>
        <begin position="214"/>
        <end position="246"/>
    </location>
</feature>
<feature type="region of interest" description="Disordered" evidence="7">
    <location>
        <begin position="270"/>
        <end position="300"/>
    </location>
</feature>
<name>A0A8C5NN85_JUNHY</name>
<dbReference type="Pfam" id="PF23999">
    <property type="entry name" value="CUSTOS"/>
    <property type="match status" value="1"/>
</dbReference>
<feature type="compositionally biased region" description="Polar residues" evidence="7">
    <location>
        <begin position="142"/>
        <end position="152"/>
    </location>
</feature>
<protein>
    <recommendedName>
        <fullName evidence="3">Protein CUSTOS</fullName>
    </recommendedName>
</protein>
<accession>A0A8C5NN85</accession>
<keyword evidence="9" id="KW-1185">Reference proteome</keyword>
<keyword evidence="6" id="KW-0539">Nucleus</keyword>
<dbReference type="GO" id="GO:0030178">
    <property type="term" value="P:negative regulation of Wnt signaling pathway"/>
    <property type="evidence" value="ECO:0007669"/>
    <property type="project" value="TreeGrafter"/>
</dbReference>
<keyword evidence="4" id="KW-0217">Developmental protein</keyword>
<feature type="compositionally biased region" description="Basic and acidic residues" evidence="7">
    <location>
        <begin position="86"/>
        <end position="117"/>
    </location>
</feature>
<feature type="compositionally biased region" description="Basic residues" evidence="7">
    <location>
        <begin position="290"/>
        <end position="300"/>
    </location>
</feature>
<evidence type="ECO:0000313" key="8">
    <source>
        <dbReference type="Ensembl" id="ENSJHYP00000012175.1"/>
    </source>
</evidence>
<dbReference type="Ensembl" id="ENSJHYT00000014742.1">
    <property type="protein sequence ID" value="ENSJHYP00000012175.1"/>
    <property type="gene ID" value="ENSJHYG00000009515.1"/>
</dbReference>
<evidence type="ECO:0000256" key="5">
    <source>
        <dbReference type="ARBA" id="ARBA00022687"/>
    </source>
</evidence>
<proteinExistence type="inferred from homology"/>
<feature type="compositionally biased region" description="Low complexity" evidence="7">
    <location>
        <begin position="46"/>
        <end position="61"/>
    </location>
</feature>
<evidence type="ECO:0000256" key="7">
    <source>
        <dbReference type="SAM" id="MobiDB-lite"/>
    </source>
</evidence>
<evidence type="ECO:0000313" key="9">
    <source>
        <dbReference type="Proteomes" id="UP000694408"/>
    </source>
</evidence>
<feature type="region of interest" description="Disordered" evidence="7">
    <location>
        <begin position="1"/>
        <end position="63"/>
    </location>
</feature>
<evidence type="ECO:0000256" key="1">
    <source>
        <dbReference type="ARBA" id="ARBA00004259"/>
    </source>
</evidence>
<evidence type="ECO:0000256" key="3">
    <source>
        <dbReference type="ARBA" id="ARBA00013465"/>
    </source>
</evidence>
<feature type="region of interest" description="Disordered" evidence="7">
    <location>
        <begin position="139"/>
        <end position="200"/>
    </location>
</feature>
<evidence type="ECO:0000256" key="6">
    <source>
        <dbReference type="ARBA" id="ARBA00023242"/>
    </source>
</evidence>